<evidence type="ECO:0000313" key="1">
    <source>
        <dbReference type="EMBL" id="MPC42286.1"/>
    </source>
</evidence>
<reference evidence="1 2" key="1">
    <citation type="submission" date="2019-05" db="EMBL/GenBank/DDBJ databases">
        <title>Another draft genome of Portunus trituberculatus and its Hox gene families provides insights of decapod evolution.</title>
        <authorList>
            <person name="Jeong J.-H."/>
            <person name="Song I."/>
            <person name="Kim S."/>
            <person name="Choi T."/>
            <person name="Kim D."/>
            <person name="Ryu S."/>
            <person name="Kim W."/>
        </authorList>
    </citation>
    <scope>NUCLEOTIDE SEQUENCE [LARGE SCALE GENOMIC DNA]</scope>
    <source>
        <tissue evidence="1">Muscle</tissue>
    </source>
</reference>
<keyword evidence="2" id="KW-1185">Reference proteome</keyword>
<dbReference type="AlphaFoldDB" id="A0A5B7FAF0"/>
<sequence>MWSLGVEKMIFGLLREKNTSGTPEINYTMRHGFPYKKKHSLFDERSASSQINHLPPPLILLPLYRRSSARYDDDDDDDDDGDDDDDDDRYYHYFNVGFTMFTCAMLSDSKVYIHWQEEKNELQLS</sequence>
<proteinExistence type="predicted"/>
<name>A0A5B7FAF0_PORTR</name>
<accession>A0A5B7FAF0</accession>
<gene>
    <name evidence="1" type="ORF">E2C01_035905</name>
</gene>
<comment type="caution">
    <text evidence="1">The sequence shown here is derived from an EMBL/GenBank/DDBJ whole genome shotgun (WGS) entry which is preliminary data.</text>
</comment>
<dbReference type="Proteomes" id="UP000324222">
    <property type="component" value="Unassembled WGS sequence"/>
</dbReference>
<organism evidence="1 2">
    <name type="scientific">Portunus trituberculatus</name>
    <name type="common">Swimming crab</name>
    <name type="synonym">Neptunus trituberculatus</name>
    <dbReference type="NCBI Taxonomy" id="210409"/>
    <lineage>
        <taxon>Eukaryota</taxon>
        <taxon>Metazoa</taxon>
        <taxon>Ecdysozoa</taxon>
        <taxon>Arthropoda</taxon>
        <taxon>Crustacea</taxon>
        <taxon>Multicrustacea</taxon>
        <taxon>Malacostraca</taxon>
        <taxon>Eumalacostraca</taxon>
        <taxon>Eucarida</taxon>
        <taxon>Decapoda</taxon>
        <taxon>Pleocyemata</taxon>
        <taxon>Brachyura</taxon>
        <taxon>Eubrachyura</taxon>
        <taxon>Portunoidea</taxon>
        <taxon>Portunidae</taxon>
        <taxon>Portuninae</taxon>
        <taxon>Portunus</taxon>
    </lineage>
</organism>
<protein>
    <submittedName>
        <fullName evidence="1">Uncharacterized protein</fullName>
    </submittedName>
</protein>
<dbReference type="EMBL" id="VSRR010005379">
    <property type="protein sequence ID" value="MPC42286.1"/>
    <property type="molecule type" value="Genomic_DNA"/>
</dbReference>
<evidence type="ECO:0000313" key="2">
    <source>
        <dbReference type="Proteomes" id="UP000324222"/>
    </source>
</evidence>